<evidence type="ECO:0000313" key="2">
    <source>
        <dbReference type="Proteomes" id="UP001370758"/>
    </source>
</evidence>
<gene>
    <name evidence="1" type="ORF">TWF481_005096</name>
</gene>
<organism evidence="1 2">
    <name type="scientific">Arthrobotrys musiformis</name>
    <dbReference type="NCBI Taxonomy" id="47236"/>
    <lineage>
        <taxon>Eukaryota</taxon>
        <taxon>Fungi</taxon>
        <taxon>Dikarya</taxon>
        <taxon>Ascomycota</taxon>
        <taxon>Pezizomycotina</taxon>
        <taxon>Orbiliomycetes</taxon>
        <taxon>Orbiliales</taxon>
        <taxon>Orbiliaceae</taxon>
        <taxon>Arthrobotrys</taxon>
    </lineage>
</organism>
<proteinExistence type="predicted"/>
<reference evidence="1 2" key="1">
    <citation type="submission" date="2023-08" db="EMBL/GenBank/DDBJ databases">
        <authorList>
            <person name="Palmer J.M."/>
        </authorList>
    </citation>
    <scope>NUCLEOTIDE SEQUENCE [LARGE SCALE GENOMIC DNA]</scope>
    <source>
        <strain evidence="1 2">TWF481</strain>
    </source>
</reference>
<dbReference type="EMBL" id="JAVHJL010000003">
    <property type="protein sequence ID" value="KAK6506640.1"/>
    <property type="molecule type" value="Genomic_DNA"/>
</dbReference>
<name>A0AAV9WCP1_9PEZI</name>
<accession>A0AAV9WCP1</accession>
<evidence type="ECO:0000313" key="1">
    <source>
        <dbReference type="EMBL" id="KAK6506640.1"/>
    </source>
</evidence>
<sequence length="235" mass="25640">MFFDGPYPSYSGSMERVIHDALSSPNHEDVDGADVLPASDSVHKSNFKFPRYIRAWLRSRPILKRLRSFGNQPENGSTISCSASSIPSSAADDILDRLPEGDSSIGELAHAIRNMENFSTTLEDSDSATETTCMSPCGSLMNSPGVGIINTQNMRAPPARFPGAVRGRNAGMEICSRTGNREKKEVKPKKRYLEVHDGVWDSAVGAYIPNAWPAPGFGVKTAIRKPIVSRKGRRS</sequence>
<keyword evidence="2" id="KW-1185">Reference proteome</keyword>
<protein>
    <submittedName>
        <fullName evidence="1">Uncharacterized protein</fullName>
    </submittedName>
</protein>
<dbReference type="AlphaFoldDB" id="A0AAV9WCP1"/>
<dbReference type="Proteomes" id="UP001370758">
    <property type="component" value="Unassembled WGS sequence"/>
</dbReference>
<comment type="caution">
    <text evidence="1">The sequence shown here is derived from an EMBL/GenBank/DDBJ whole genome shotgun (WGS) entry which is preliminary data.</text>
</comment>